<keyword evidence="2" id="KW-1185">Reference proteome</keyword>
<evidence type="ECO:0000313" key="1">
    <source>
        <dbReference type="EMBL" id="AEV20860.1"/>
    </source>
</evidence>
<reference evidence="1 2" key="1">
    <citation type="submission" date="2011-11" db="EMBL/GenBank/DDBJ databases">
        <title>Complete genome sequence of thermophilic Geobacillus thermoleovorans CCB_US3_UF5.</title>
        <authorList>
            <person name="Muhd Sakaff M.K.L."/>
            <person name="Abdul Rahman A.Y."/>
            <person name="Saito J.A."/>
            <person name="Hou S."/>
            <person name="Alam M."/>
        </authorList>
    </citation>
    <scope>NUCLEOTIDE SEQUENCE [LARGE SCALE GENOMIC DNA]</scope>
    <source>
        <strain evidence="1 2">CCB_US3_UF5</strain>
    </source>
</reference>
<sequence>MHSSGRNESRKVIYSLDGQSFHTEIKNANLAKWIEEGKIEISF</sequence>
<organism evidence="1 2">
    <name type="scientific">Geobacillus thermoleovorans CCB_US3_UF5</name>
    <dbReference type="NCBI Taxonomy" id="1111068"/>
    <lineage>
        <taxon>Bacteria</taxon>
        <taxon>Bacillati</taxon>
        <taxon>Bacillota</taxon>
        <taxon>Bacilli</taxon>
        <taxon>Bacillales</taxon>
        <taxon>Anoxybacillaceae</taxon>
        <taxon>Geobacillus</taxon>
        <taxon>Geobacillus thermoleovorans group</taxon>
    </lineage>
</organism>
<dbReference type="Proteomes" id="UP000005636">
    <property type="component" value="Chromosome"/>
</dbReference>
<gene>
    <name evidence="1" type="ORF">GTCCBUS3UF5_35590</name>
</gene>
<name>A0ABM5MML7_GEOTH</name>
<proteinExistence type="predicted"/>
<protein>
    <submittedName>
        <fullName evidence="1">Uncharacterized protein</fullName>
    </submittedName>
</protein>
<dbReference type="EMBL" id="CP003125">
    <property type="protein sequence ID" value="AEV20860.1"/>
    <property type="molecule type" value="Genomic_DNA"/>
</dbReference>
<evidence type="ECO:0000313" key="2">
    <source>
        <dbReference type="Proteomes" id="UP000005636"/>
    </source>
</evidence>
<accession>A0ABM5MML7</accession>